<feature type="transmembrane region" description="Helical" evidence="9">
    <location>
        <begin position="469"/>
        <end position="491"/>
    </location>
</feature>
<feature type="transmembrane region" description="Helical" evidence="9">
    <location>
        <begin position="382"/>
        <end position="405"/>
    </location>
</feature>
<dbReference type="NCBIfam" id="NF037981">
    <property type="entry name" value="NCS2_1"/>
    <property type="match status" value="1"/>
</dbReference>
<evidence type="ECO:0000256" key="7">
    <source>
        <dbReference type="ARBA" id="ARBA00023136"/>
    </source>
</evidence>
<feature type="transmembrane region" description="Helical" evidence="9">
    <location>
        <begin position="439"/>
        <end position="457"/>
    </location>
</feature>
<comment type="similarity">
    <text evidence="2">Belongs to the nucleobase:cation symporter-2 (NCS2) (TC 2.A.40) family.</text>
</comment>
<feature type="region of interest" description="Disordered" evidence="8">
    <location>
        <begin position="524"/>
        <end position="616"/>
    </location>
</feature>
<dbReference type="InterPro" id="IPR006042">
    <property type="entry name" value="Xan_ur_permease"/>
</dbReference>
<gene>
    <name evidence="10" type="ORF">AB5J54_40170</name>
</gene>
<dbReference type="GO" id="GO:0005886">
    <property type="term" value="C:plasma membrane"/>
    <property type="evidence" value="ECO:0007669"/>
    <property type="project" value="UniProtKB-SubCell"/>
</dbReference>
<evidence type="ECO:0000256" key="6">
    <source>
        <dbReference type="ARBA" id="ARBA00022989"/>
    </source>
</evidence>
<feature type="transmembrane region" description="Helical" evidence="9">
    <location>
        <begin position="411"/>
        <end position="432"/>
    </location>
</feature>
<feature type="transmembrane region" description="Helical" evidence="9">
    <location>
        <begin position="111"/>
        <end position="128"/>
    </location>
</feature>
<evidence type="ECO:0000256" key="9">
    <source>
        <dbReference type="SAM" id="Phobius"/>
    </source>
</evidence>
<evidence type="ECO:0000256" key="8">
    <source>
        <dbReference type="SAM" id="MobiDB-lite"/>
    </source>
</evidence>
<evidence type="ECO:0000256" key="1">
    <source>
        <dbReference type="ARBA" id="ARBA00004651"/>
    </source>
</evidence>
<keyword evidence="4" id="KW-1003">Cell membrane</keyword>
<dbReference type="PANTHER" id="PTHR42810:SF4">
    <property type="entry name" value="URIC ACID TRANSPORTER UACT"/>
    <property type="match status" value="1"/>
</dbReference>
<keyword evidence="7 9" id="KW-0472">Membrane</keyword>
<dbReference type="RefSeq" id="WP_369148956.1">
    <property type="nucleotide sequence ID" value="NZ_CP163444.1"/>
</dbReference>
<comment type="subcellular location">
    <subcellularLocation>
        <location evidence="1">Cell membrane</location>
        <topology evidence="1">Multi-pass membrane protein</topology>
    </subcellularLocation>
</comment>
<reference evidence="10" key="1">
    <citation type="submission" date="2024-07" db="EMBL/GenBank/DDBJ databases">
        <authorList>
            <person name="Yu S.T."/>
        </authorList>
    </citation>
    <scope>NUCLEOTIDE SEQUENCE</scope>
    <source>
        <strain evidence="10">R44</strain>
    </source>
</reference>
<dbReference type="NCBIfam" id="TIGR00801">
    <property type="entry name" value="ncs2"/>
    <property type="match status" value="1"/>
</dbReference>
<feature type="transmembrane region" description="Helical" evidence="9">
    <location>
        <begin position="255"/>
        <end position="275"/>
    </location>
</feature>
<proteinExistence type="inferred from homology"/>
<evidence type="ECO:0000313" key="10">
    <source>
        <dbReference type="EMBL" id="XDQ76359.1"/>
    </source>
</evidence>
<name>A0AB39TA38_9ACTN</name>
<dbReference type="Pfam" id="PF00860">
    <property type="entry name" value="Xan_ur_permease"/>
    <property type="match status" value="1"/>
</dbReference>
<evidence type="ECO:0000256" key="5">
    <source>
        <dbReference type="ARBA" id="ARBA00022692"/>
    </source>
</evidence>
<dbReference type="AlphaFoldDB" id="A0AB39TA38"/>
<evidence type="ECO:0000256" key="3">
    <source>
        <dbReference type="ARBA" id="ARBA00022448"/>
    </source>
</evidence>
<dbReference type="EMBL" id="CP163444">
    <property type="protein sequence ID" value="XDQ76359.1"/>
    <property type="molecule type" value="Genomic_DNA"/>
</dbReference>
<feature type="transmembrane region" description="Helical" evidence="9">
    <location>
        <begin position="196"/>
        <end position="218"/>
    </location>
</feature>
<feature type="transmembrane region" description="Helical" evidence="9">
    <location>
        <begin position="230"/>
        <end position="248"/>
    </location>
</feature>
<dbReference type="InterPro" id="IPR006043">
    <property type="entry name" value="NCS2"/>
</dbReference>
<feature type="compositionally biased region" description="Pro residues" evidence="8">
    <location>
        <begin position="539"/>
        <end position="552"/>
    </location>
</feature>
<keyword evidence="5 9" id="KW-0812">Transmembrane</keyword>
<feature type="region of interest" description="Disordered" evidence="8">
    <location>
        <begin position="1"/>
        <end position="24"/>
    </location>
</feature>
<dbReference type="NCBIfam" id="TIGR03173">
    <property type="entry name" value="pbuX"/>
    <property type="match status" value="1"/>
</dbReference>
<accession>A0AB39TA38</accession>
<evidence type="ECO:0000256" key="2">
    <source>
        <dbReference type="ARBA" id="ARBA00008821"/>
    </source>
</evidence>
<feature type="transmembrane region" description="Helical" evidence="9">
    <location>
        <begin position="86"/>
        <end position="105"/>
    </location>
</feature>
<protein>
    <submittedName>
        <fullName evidence="10">Nucleobase:cation symporter-2 family protein</fullName>
    </submittedName>
</protein>
<dbReference type="PANTHER" id="PTHR42810">
    <property type="entry name" value="PURINE PERMEASE C1399.01C-RELATED"/>
    <property type="match status" value="1"/>
</dbReference>
<dbReference type="GO" id="GO:0042907">
    <property type="term" value="F:xanthine transmembrane transporter activity"/>
    <property type="evidence" value="ECO:0007669"/>
    <property type="project" value="TreeGrafter"/>
</dbReference>
<feature type="transmembrane region" description="Helical" evidence="9">
    <location>
        <begin position="165"/>
        <end position="184"/>
    </location>
</feature>
<keyword evidence="6 9" id="KW-1133">Transmembrane helix</keyword>
<organism evidence="10">
    <name type="scientific">Streptomyces sp. R44</name>
    <dbReference type="NCBI Taxonomy" id="3238633"/>
    <lineage>
        <taxon>Bacteria</taxon>
        <taxon>Bacillati</taxon>
        <taxon>Actinomycetota</taxon>
        <taxon>Actinomycetes</taxon>
        <taxon>Kitasatosporales</taxon>
        <taxon>Streptomycetaceae</taxon>
        <taxon>Streptomyces</taxon>
    </lineage>
</organism>
<keyword evidence="3" id="KW-0813">Transport</keyword>
<sequence length="616" mass="62558">MRTQVAGGCSSIPCGPPPPAHSRDEPFLVQPAPDPAHLPETAFRRVVSQGTTLSPRASARTAATAPHPVDEILPARRLVPAALQHVASMYAGLTAPPLIIGSALGLTSAELSTLLAAALVVAGLGTIAQTLDLFGIGARLPMTNGVSFAVVSPALATTASKGTDGLAEIFGATVIAGIVCLLLAPAFRRLIRFFPPVVSGCVITLVGISLLPVASVWARGGDTEAADFGSPSNLALAGATLVITLVIHRALSGRFLGRVAILLGMVAGTLIAIPFGKVDAGSLAHASLFALPEPFAFGMPRLVPTVIATTVVVMLVSMMESTASLLALGAVTGRPTQDRTLTGSLRALGLTTALGGVLGSFISTSYAQNVGLVALSRIRSRYVVTLCGALLVLMGLVPVLGSLVALVPLPVLGGAGVVFFGSVAVAGIRTLAKAALGTGHNSLIVSVTLAFGLFPVAHPDFYEHLPAPAATVLGSGITAGCLVAILLNYLLNHLGRGTEADLDAIPAEQVTAFDGTPPVGAVPSYAPGPAWSPFGDTAPPRPRPVTQPPPHTAPDGDWPAYDTDLVTSGPETDDVPGAAYDPAGEALGFPGPLHPLRHRTGHPDDPTVHGRDTTSG</sequence>
<evidence type="ECO:0000256" key="4">
    <source>
        <dbReference type="ARBA" id="ARBA00022475"/>
    </source>
</evidence>
<feature type="compositionally biased region" description="Basic and acidic residues" evidence="8">
    <location>
        <begin position="601"/>
        <end position="616"/>
    </location>
</feature>
<dbReference type="InterPro" id="IPR017588">
    <property type="entry name" value="UacT-like"/>
</dbReference>